<sequence>MDEEIYENPYLFYPWRWERLGAAVNNNSFTPFGGGQRLCPGLELSRLEISIFLHHLVTTYKWVIVYFPTVKMKKKLPLKVTPYATAVVLPIHETQLQCHAKNGPKACENPSENPIARGGQTGKSNNKSCDSEIQNSDGRESCGEPYAISEIGLIDDLIIFEVVQDPLHSPFNPVDVTVKATNVEITRPSARQLNNGIPSSQEVRGKTIKNIEMPSEGEYLKDSSSINLPSQIFSSGCPGGRILSEAETILEVSRILGVNFDAPDDVVLSHLQEVEEVEMQRNLNSG</sequence>
<dbReference type="AlphaFoldDB" id="A0A6A2XHX4"/>
<evidence type="ECO:0000256" key="8">
    <source>
        <dbReference type="SAM" id="MobiDB-lite"/>
    </source>
</evidence>
<comment type="caution">
    <text evidence="9">The sequence shown here is derived from an EMBL/GenBank/DDBJ whole genome shotgun (WGS) entry which is preliminary data.</text>
</comment>
<dbReference type="PANTHER" id="PTHR24286">
    <property type="entry name" value="CYTOCHROME P450 26"/>
    <property type="match status" value="1"/>
</dbReference>
<evidence type="ECO:0000256" key="2">
    <source>
        <dbReference type="ARBA" id="ARBA00010617"/>
    </source>
</evidence>
<keyword evidence="10" id="KW-1185">Reference proteome</keyword>
<evidence type="ECO:0000313" key="10">
    <source>
        <dbReference type="Proteomes" id="UP000436088"/>
    </source>
</evidence>
<gene>
    <name evidence="9" type="ORF">F3Y22_tig00117012pilonHSYRG00177</name>
</gene>
<organism evidence="9 10">
    <name type="scientific">Hibiscus syriacus</name>
    <name type="common">Rose of Sharon</name>
    <dbReference type="NCBI Taxonomy" id="106335"/>
    <lineage>
        <taxon>Eukaryota</taxon>
        <taxon>Viridiplantae</taxon>
        <taxon>Streptophyta</taxon>
        <taxon>Embryophyta</taxon>
        <taxon>Tracheophyta</taxon>
        <taxon>Spermatophyta</taxon>
        <taxon>Magnoliopsida</taxon>
        <taxon>eudicotyledons</taxon>
        <taxon>Gunneridae</taxon>
        <taxon>Pentapetalae</taxon>
        <taxon>rosids</taxon>
        <taxon>malvids</taxon>
        <taxon>Malvales</taxon>
        <taxon>Malvaceae</taxon>
        <taxon>Malvoideae</taxon>
        <taxon>Hibiscus</taxon>
    </lineage>
</organism>
<name>A0A6A2XHX4_HIBSY</name>
<dbReference type="SUPFAM" id="SSF48264">
    <property type="entry name" value="Cytochrome P450"/>
    <property type="match status" value="1"/>
</dbReference>
<dbReference type="InterPro" id="IPR001128">
    <property type="entry name" value="Cyt_P450"/>
</dbReference>
<dbReference type="PANTHER" id="PTHR24286:SF254">
    <property type="entry name" value="3-EPI-6-DEOXOCATHASTERONE 23-MONOOXYGENASE CYP90C1"/>
    <property type="match status" value="1"/>
</dbReference>
<dbReference type="GO" id="GO:0020037">
    <property type="term" value="F:heme binding"/>
    <property type="evidence" value="ECO:0007669"/>
    <property type="project" value="InterPro"/>
</dbReference>
<proteinExistence type="inferred from homology"/>
<evidence type="ECO:0000256" key="1">
    <source>
        <dbReference type="ARBA" id="ARBA00004167"/>
    </source>
</evidence>
<dbReference type="Gene3D" id="1.10.630.10">
    <property type="entry name" value="Cytochrome P450"/>
    <property type="match status" value="1"/>
</dbReference>
<dbReference type="GO" id="GO:0010268">
    <property type="term" value="P:brassinosteroid homeostasis"/>
    <property type="evidence" value="ECO:0007669"/>
    <property type="project" value="TreeGrafter"/>
</dbReference>
<protein>
    <submittedName>
        <fullName evidence="9">Uncharacterized protein</fullName>
    </submittedName>
</protein>
<dbReference type="PROSITE" id="PS00086">
    <property type="entry name" value="CYTOCHROME_P450"/>
    <property type="match status" value="1"/>
</dbReference>
<comment type="similarity">
    <text evidence="2 7">Belongs to the cytochrome P450 family.</text>
</comment>
<keyword evidence="4 7" id="KW-0479">Metal-binding</keyword>
<accession>A0A6A2XHX4</accession>
<evidence type="ECO:0000256" key="4">
    <source>
        <dbReference type="ARBA" id="ARBA00022723"/>
    </source>
</evidence>
<keyword evidence="5" id="KW-1133">Transmembrane helix</keyword>
<dbReference type="Proteomes" id="UP000436088">
    <property type="component" value="Unassembled WGS sequence"/>
</dbReference>
<keyword evidence="7" id="KW-0349">Heme</keyword>
<evidence type="ECO:0000256" key="3">
    <source>
        <dbReference type="ARBA" id="ARBA00022692"/>
    </source>
</evidence>
<feature type="region of interest" description="Disordered" evidence="8">
    <location>
        <begin position="103"/>
        <end position="141"/>
    </location>
</feature>
<dbReference type="GO" id="GO:0016125">
    <property type="term" value="P:sterol metabolic process"/>
    <property type="evidence" value="ECO:0007669"/>
    <property type="project" value="TreeGrafter"/>
</dbReference>
<dbReference type="GO" id="GO:0016132">
    <property type="term" value="P:brassinosteroid biosynthetic process"/>
    <property type="evidence" value="ECO:0007669"/>
    <property type="project" value="TreeGrafter"/>
</dbReference>
<dbReference type="GO" id="GO:0016020">
    <property type="term" value="C:membrane"/>
    <property type="evidence" value="ECO:0007669"/>
    <property type="project" value="UniProtKB-SubCell"/>
</dbReference>
<feature type="compositionally biased region" description="Polar residues" evidence="8">
    <location>
        <begin position="122"/>
        <end position="136"/>
    </location>
</feature>
<reference evidence="9" key="1">
    <citation type="submission" date="2019-09" db="EMBL/GenBank/DDBJ databases">
        <title>Draft genome information of white flower Hibiscus syriacus.</title>
        <authorList>
            <person name="Kim Y.-M."/>
        </authorList>
    </citation>
    <scope>NUCLEOTIDE SEQUENCE [LARGE SCALE GENOMIC DNA]</scope>
    <source>
        <strain evidence="9">YM2019G1</strain>
    </source>
</reference>
<keyword evidence="7" id="KW-0503">Monooxygenase</keyword>
<dbReference type="GO" id="GO:0016709">
    <property type="term" value="F:oxidoreductase activity, acting on paired donors, with incorporation or reduction of molecular oxygen, NAD(P)H as one donor, and incorporation of one atom of oxygen"/>
    <property type="evidence" value="ECO:0007669"/>
    <property type="project" value="TreeGrafter"/>
</dbReference>
<dbReference type="EMBL" id="VEPZ02001773">
    <property type="protein sequence ID" value="KAE8655977.1"/>
    <property type="molecule type" value="Genomic_DNA"/>
</dbReference>
<dbReference type="GO" id="GO:0005506">
    <property type="term" value="F:iron ion binding"/>
    <property type="evidence" value="ECO:0007669"/>
    <property type="project" value="InterPro"/>
</dbReference>
<comment type="subcellular location">
    <subcellularLocation>
        <location evidence="1">Membrane</location>
        <topology evidence="1">Single-pass membrane protein</topology>
    </subcellularLocation>
</comment>
<keyword evidence="5" id="KW-0472">Membrane</keyword>
<keyword evidence="7" id="KW-0560">Oxidoreductase</keyword>
<keyword evidence="3" id="KW-0812">Transmembrane</keyword>
<evidence type="ECO:0000313" key="9">
    <source>
        <dbReference type="EMBL" id="KAE8655977.1"/>
    </source>
</evidence>
<evidence type="ECO:0000256" key="6">
    <source>
        <dbReference type="ARBA" id="ARBA00023004"/>
    </source>
</evidence>
<keyword evidence="6 7" id="KW-0408">Iron</keyword>
<dbReference type="Pfam" id="PF00067">
    <property type="entry name" value="p450"/>
    <property type="match status" value="1"/>
</dbReference>
<dbReference type="InterPro" id="IPR017972">
    <property type="entry name" value="Cyt_P450_CS"/>
</dbReference>
<dbReference type="InterPro" id="IPR036396">
    <property type="entry name" value="Cyt_P450_sf"/>
</dbReference>
<evidence type="ECO:0000256" key="7">
    <source>
        <dbReference type="RuleBase" id="RU000461"/>
    </source>
</evidence>
<evidence type="ECO:0000256" key="5">
    <source>
        <dbReference type="ARBA" id="ARBA00022989"/>
    </source>
</evidence>